<evidence type="ECO:0000313" key="1">
    <source>
        <dbReference type="EMBL" id="SHK89110.1"/>
    </source>
</evidence>
<name>A0A1M6W5S1_9FIRM</name>
<protein>
    <submittedName>
        <fullName evidence="1">Uncharacterized protein</fullName>
    </submittedName>
</protein>
<dbReference type="Proteomes" id="UP000183997">
    <property type="component" value="Unassembled WGS sequence"/>
</dbReference>
<reference evidence="2" key="1">
    <citation type="submission" date="2016-11" db="EMBL/GenBank/DDBJ databases">
        <authorList>
            <person name="Varghese N."/>
            <person name="Submissions S."/>
        </authorList>
    </citation>
    <scope>NUCLEOTIDE SEQUENCE [LARGE SCALE GENOMIC DNA]</scope>
    <source>
        <strain evidence="2">DSM 10349</strain>
    </source>
</reference>
<dbReference type="RefSeq" id="WP_175549062.1">
    <property type="nucleotide sequence ID" value="NZ_FRAR01000028.1"/>
</dbReference>
<organism evidence="1 2">
    <name type="scientific">Desulforamulus aeronauticus DSM 10349</name>
    <dbReference type="NCBI Taxonomy" id="1121421"/>
    <lineage>
        <taxon>Bacteria</taxon>
        <taxon>Bacillati</taxon>
        <taxon>Bacillota</taxon>
        <taxon>Clostridia</taxon>
        <taxon>Eubacteriales</taxon>
        <taxon>Peptococcaceae</taxon>
        <taxon>Desulforamulus</taxon>
    </lineage>
</organism>
<keyword evidence="2" id="KW-1185">Reference proteome</keyword>
<dbReference type="AlphaFoldDB" id="A0A1M6W5S1"/>
<dbReference type="EMBL" id="FRAR01000028">
    <property type="protein sequence ID" value="SHK89110.1"/>
    <property type="molecule type" value="Genomic_DNA"/>
</dbReference>
<accession>A0A1M6W5S1</accession>
<proteinExistence type="predicted"/>
<gene>
    <name evidence="1" type="ORF">SAMN02745123_03494</name>
</gene>
<sequence>MSSEEILQEIKSLPLEEQRFITNNLLDHLFLEGDDEDDAFLSLDIF</sequence>
<evidence type="ECO:0000313" key="2">
    <source>
        <dbReference type="Proteomes" id="UP000183997"/>
    </source>
</evidence>